<sequence>MGAGLPANTGVAGAKHRVARFAAKAAPTGPNWINGLRHAATF</sequence>
<reference evidence="1 2" key="1">
    <citation type="submission" date="2018-12" db="EMBL/GenBank/DDBJ databases">
        <authorList>
            <person name="Li S."/>
            <person name="Yang R."/>
            <person name="Chen G."/>
            <person name="Zou L."/>
            <person name="Zhang C."/>
            <person name="Chen Y."/>
            <person name="Liu Z."/>
            <person name="Li Y."/>
            <person name="Yan Y."/>
            <person name="Huang M."/>
            <person name="Chen T."/>
        </authorList>
    </citation>
    <scope>NUCLEOTIDE SEQUENCE [LARGE SCALE GENOMIC DNA]</scope>
    <source>
        <strain evidence="1 2">2014</strain>
    </source>
</reference>
<dbReference type="EMBL" id="CP034337">
    <property type="protein sequence ID" value="AZL71778.1"/>
    <property type="molecule type" value="Genomic_DNA"/>
</dbReference>
<evidence type="ECO:0000313" key="2">
    <source>
        <dbReference type="Proteomes" id="UP000272622"/>
    </source>
</evidence>
<gene>
    <name evidence="1" type="ORF">EI693_01160</name>
</gene>
<dbReference type="Proteomes" id="UP000272622">
    <property type="component" value="Chromosome"/>
</dbReference>
<evidence type="ECO:0000313" key="1">
    <source>
        <dbReference type="EMBL" id="AZL71778.1"/>
    </source>
</evidence>
<proteinExistence type="predicted"/>
<accession>A0ABM7CK79</accession>
<organism evidence="1 2">
    <name type="scientific">Pseudomonas oryziphila</name>
    <dbReference type="NCBI Taxonomy" id="2894079"/>
    <lineage>
        <taxon>Bacteria</taxon>
        <taxon>Pseudomonadati</taxon>
        <taxon>Pseudomonadota</taxon>
        <taxon>Gammaproteobacteria</taxon>
        <taxon>Pseudomonadales</taxon>
        <taxon>Pseudomonadaceae</taxon>
        <taxon>Pseudomonas</taxon>
    </lineage>
</organism>
<protein>
    <submittedName>
        <fullName evidence="1">Diguanylate cyclase</fullName>
    </submittedName>
</protein>
<keyword evidence="2" id="KW-1185">Reference proteome</keyword>
<name>A0ABM7CK79_9PSED</name>